<proteinExistence type="predicted"/>
<dbReference type="EMBL" id="JALXSQ010000012">
    <property type="protein sequence ID" value="MCT2042588.1"/>
    <property type="molecule type" value="Genomic_DNA"/>
</dbReference>
<gene>
    <name evidence="2" type="ORF">M3D15_04465</name>
</gene>
<reference evidence="2 3" key="1">
    <citation type="submission" date="2022-04" db="EMBL/GenBank/DDBJ databases">
        <title>Human microbiome associated bacterial genomes.</title>
        <authorList>
            <person name="Sandstrom S."/>
            <person name="Salamzade R."/>
            <person name="Kalan L.R."/>
        </authorList>
    </citation>
    <scope>NUCLEOTIDE SEQUENCE [LARGE SCALE GENOMIC DNA]</scope>
    <source>
        <strain evidence="3">p3-SID1799</strain>
    </source>
</reference>
<feature type="compositionally biased region" description="Basic residues" evidence="1">
    <location>
        <begin position="79"/>
        <end position="97"/>
    </location>
</feature>
<evidence type="ECO:0000313" key="2">
    <source>
        <dbReference type="EMBL" id="MCT2042588.1"/>
    </source>
</evidence>
<accession>A0ABT2HW82</accession>
<feature type="compositionally biased region" description="Basic and acidic residues" evidence="1">
    <location>
        <begin position="103"/>
        <end position="128"/>
    </location>
</feature>
<keyword evidence="3" id="KW-1185">Reference proteome</keyword>
<feature type="region of interest" description="Disordered" evidence="1">
    <location>
        <begin position="56"/>
        <end position="156"/>
    </location>
</feature>
<name>A0ABT2HW82_9MICO</name>
<organism evidence="2 3">
    <name type="scientific">Pseudoclavibacter albus</name>
    <dbReference type="NCBI Taxonomy" id="272241"/>
    <lineage>
        <taxon>Bacteria</taxon>
        <taxon>Bacillati</taxon>
        <taxon>Actinomycetota</taxon>
        <taxon>Actinomycetes</taxon>
        <taxon>Micrococcales</taxon>
        <taxon>Microbacteriaceae</taxon>
        <taxon>Pseudoclavibacter</taxon>
    </lineage>
</organism>
<feature type="compositionally biased region" description="Polar residues" evidence="1">
    <location>
        <begin position="147"/>
        <end position="156"/>
    </location>
</feature>
<evidence type="ECO:0000313" key="3">
    <source>
        <dbReference type="Proteomes" id="UP001525379"/>
    </source>
</evidence>
<evidence type="ECO:0000256" key="1">
    <source>
        <dbReference type="SAM" id="MobiDB-lite"/>
    </source>
</evidence>
<dbReference type="RefSeq" id="WP_260104054.1">
    <property type="nucleotide sequence ID" value="NZ_JALXSQ010000012.1"/>
</dbReference>
<comment type="caution">
    <text evidence="2">The sequence shown here is derived from an EMBL/GenBank/DDBJ whole genome shotgun (WGS) entry which is preliminary data.</text>
</comment>
<sequence length="156" mass="16917">MLAVFRSGTLYASSALLASGVLVLLERIGMPNVALATSVVVGTGLTLLARERGWRLPNSEEAEELLPDHLPNANETKRWWRRNSRKHTRSGRGHAHGGRTAVKQRDAGRPDTPPRDAGRSDAPPREAEWPDATGPDSARPDAEQPTRTEGSAANEL</sequence>
<protein>
    <submittedName>
        <fullName evidence="2">Uncharacterized protein</fullName>
    </submittedName>
</protein>
<dbReference type="Proteomes" id="UP001525379">
    <property type="component" value="Unassembled WGS sequence"/>
</dbReference>